<evidence type="ECO:0000313" key="2">
    <source>
        <dbReference type="Proteomes" id="UP000317894"/>
    </source>
</evidence>
<name>A0A552U8R7_9SPHN</name>
<dbReference type="OrthoDB" id="7594874at2"/>
<organism evidence="1 2">
    <name type="scientific">Glacieibacterium frigidum</name>
    <dbReference type="NCBI Taxonomy" id="2593303"/>
    <lineage>
        <taxon>Bacteria</taxon>
        <taxon>Pseudomonadati</taxon>
        <taxon>Pseudomonadota</taxon>
        <taxon>Alphaproteobacteria</taxon>
        <taxon>Sphingomonadales</taxon>
        <taxon>Sphingosinicellaceae</taxon>
        <taxon>Glacieibacterium</taxon>
    </lineage>
</organism>
<sequence>MADTRLLLLAQEAGEVATISALFQSAAVRVADVAYDRRARRVVLLTNRYRWEGKDGTRVRSALRIESVLGVARRAWPAGEAVLELLALTLADDVLTLSFAGGATLRVTVECPELVLEDVSAPWRASREPRHD</sequence>
<comment type="caution">
    <text evidence="1">The sequence shown here is derived from an EMBL/GenBank/DDBJ whole genome shotgun (WGS) entry which is preliminary data.</text>
</comment>
<protein>
    <submittedName>
        <fullName evidence="1">DUF2948 family protein</fullName>
    </submittedName>
</protein>
<dbReference type="RefSeq" id="WP_144237819.1">
    <property type="nucleotide sequence ID" value="NZ_VJWA01000002.1"/>
</dbReference>
<proteinExistence type="predicted"/>
<dbReference type="Proteomes" id="UP000317894">
    <property type="component" value="Unassembled WGS sequence"/>
</dbReference>
<dbReference type="Pfam" id="PF11164">
    <property type="entry name" value="DUF2948"/>
    <property type="match status" value="1"/>
</dbReference>
<dbReference type="InterPro" id="IPR021335">
    <property type="entry name" value="DUF2948"/>
</dbReference>
<dbReference type="AlphaFoldDB" id="A0A552U8R7"/>
<reference evidence="1 2" key="1">
    <citation type="submission" date="2019-07" db="EMBL/GenBank/DDBJ databases">
        <title>Novel species isolated from glacier.</title>
        <authorList>
            <person name="Liu Q."/>
            <person name="Xin Y.-H."/>
        </authorList>
    </citation>
    <scope>NUCLEOTIDE SEQUENCE [LARGE SCALE GENOMIC DNA]</scope>
    <source>
        <strain evidence="1 2">LB1R16</strain>
    </source>
</reference>
<keyword evidence="2" id="KW-1185">Reference proteome</keyword>
<gene>
    <name evidence="1" type="ORF">FMM06_13030</name>
</gene>
<accession>A0A552U8R7</accession>
<evidence type="ECO:0000313" key="1">
    <source>
        <dbReference type="EMBL" id="TRW14614.1"/>
    </source>
</evidence>
<dbReference type="EMBL" id="VJWA01000002">
    <property type="protein sequence ID" value="TRW14614.1"/>
    <property type="molecule type" value="Genomic_DNA"/>
</dbReference>